<sequence length="241" mass="27168">MKISLKLLVVLFFFFISTTSLLAQDLTHLEALKGSPNYGKSVAVFGGSVSVIPPSDSAKVMWEKYLNLKITNFGVPGAGFSSLQGKSLQQQVDEAGVFDIYVLWASTNDYTNKREIGEYTDYTEFDGFNEQKLTTQAGGINYCIKKIYEKNPDAIIYFFTSSKAFINRASYDPFVENGMVQYVDMQKKICALHGIPVLDQFEVAGFNTYNQGKFYRDPIHMNYLGYQKLGELQVSFLAFPK</sequence>
<reference evidence="4" key="1">
    <citation type="submission" date="2015-09" db="EMBL/GenBank/DDBJ databases">
        <title>Complete sequence of Algoriphagus sp. M8-2.</title>
        <authorList>
            <person name="Shintani M."/>
        </authorList>
    </citation>
    <scope>NUCLEOTIDE SEQUENCE [LARGE SCALE GENOMIC DNA]</scope>
    <source>
        <strain evidence="4">M8-2</strain>
    </source>
</reference>
<dbReference type="EMBL" id="CP012836">
    <property type="protein sequence ID" value="AMQ56170.1"/>
    <property type="molecule type" value="Genomic_DNA"/>
</dbReference>
<gene>
    <name evidence="3" type="ORF">AO498_07070</name>
</gene>
<dbReference type="Pfam" id="PF13472">
    <property type="entry name" value="Lipase_GDSL_2"/>
    <property type="match status" value="1"/>
</dbReference>
<dbReference type="RefSeq" id="WP_067545221.1">
    <property type="nucleotide sequence ID" value="NZ_CP012836.1"/>
</dbReference>
<dbReference type="GO" id="GO:0016788">
    <property type="term" value="F:hydrolase activity, acting on ester bonds"/>
    <property type="evidence" value="ECO:0007669"/>
    <property type="project" value="UniProtKB-ARBA"/>
</dbReference>
<keyword evidence="1" id="KW-0732">Signal</keyword>
<dbReference type="InterPro" id="IPR013830">
    <property type="entry name" value="SGNH_hydro"/>
</dbReference>
<dbReference type="CDD" id="cd00229">
    <property type="entry name" value="SGNH_hydrolase"/>
    <property type="match status" value="1"/>
</dbReference>
<keyword evidence="4" id="KW-1185">Reference proteome</keyword>
<proteinExistence type="predicted"/>
<evidence type="ECO:0000256" key="1">
    <source>
        <dbReference type="SAM" id="SignalP"/>
    </source>
</evidence>
<dbReference type="OrthoDB" id="252349at2"/>
<evidence type="ECO:0000313" key="4">
    <source>
        <dbReference type="Proteomes" id="UP000073816"/>
    </source>
</evidence>
<dbReference type="KEGG" id="alm:AO498_07070"/>
<protein>
    <recommendedName>
        <fullName evidence="2">SGNH hydrolase-type esterase domain-containing protein</fullName>
    </recommendedName>
</protein>
<name>A0A142EM15_9BACT</name>
<dbReference type="PATRIC" id="fig|1727163.4.peg.1465"/>
<evidence type="ECO:0000313" key="3">
    <source>
        <dbReference type="EMBL" id="AMQ56170.1"/>
    </source>
</evidence>
<feature type="chain" id="PRO_5007494733" description="SGNH hydrolase-type esterase domain-containing protein" evidence="1">
    <location>
        <begin position="24"/>
        <end position="241"/>
    </location>
</feature>
<reference evidence="3 4" key="2">
    <citation type="journal article" date="2016" name="Genome Announc.">
        <title>Complete Genome Sequence of Algoriphagus sp. Strain M8-2, Isolated from a Brackish Lake.</title>
        <authorList>
            <person name="Muraguchi Y."/>
            <person name="Kushimoto K."/>
            <person name="Ohtsubo Y."/>
            <person name="Suzuki T."/>
            <person name="Dohra H."/>
            <person name="Kimbara K."/>
            <person name="Shintani M."/>
        </authorList>
    </citation>
    <scope>NUCLEOTIDE SEQUENCE [LARGE SCALE GENOMIC DNA]</scope>
    <source>
        <strain evidence="3 4">M8-2</strain>
    </source>
</reference>
<accession>A0A142EM15</accession>
<dbReference type="InterPro" id="IPR036514">
    <property type="entry name" value="SGNH_hydro_sf"/>
</dbReference>
<feature type="signal peptide" evidence="1">
    <location>
        <begin position="1"/>
        <end position="23"/>
    </location>
</feature>
<dbReference type="SUPFAM" id="SSF52266">
    <property type="entry name" value="SGNH hydrolase"/>
    <property type="match status" value="1"/>
</dbReference>
<organism evidence="3 4">
    <name type="scientific">Algoriphagus sanaruensis</name>
    <dbReference type="NCBI Taxonomy" id="1727163"/>
    <lineage>
        <taxon>Bacteria</taxon>
        <taxon>Pseudomonadati</taxon>
        <taxon>Bacteroidota</taxon>
        <taxon>Cytophagia</taxon>
        <taxon>Cytophagales</taxon>
        <taxon>Cyclobacteriaceae</taxon>
        <taxon>Algoriphagus</taxon>
    </lineage>
</organism>
<feature type="domain" description="SGNH hydrolase-type esterase" evidence="2">
    <location>
        <begin position="64"/>
        <end position="227"/>
    </location>
</feature>
<dbReference type="Proteomes" id="UP000073816">
    <property type="component" value="Chromosome"/>
</dbReference>
<dbReference type="AlphaFoldDB" id="A0A142EM15"/>
<dbReference type="Gene3D" id="3.40.50.1110">
    <property type="entry name" value="SGNH hydrolase"/>
    <property type="match status" value="1"/>
</dbReference>
<evidence type="ECO:0000259" key="2">
    <source>
        <dbReference type="Pfam" id="PF13472"/>
    </source>
</evidence>